<feature type="signal peptide" evidence="1">
    <location>
        <begin position="1"/>
        <end position="30"/>
    </location>
</feature>
<dbReference type="EMBL" id="QVRA01000014">
    <property type="protein sequence ID" value="RJG53677.1"/>
    <property type="molecule type" value="Genomic_DNA"/>
</dbReference>
<accession>A0A418YQB5</accession>
<evidence type="ECO:0008006" key="4">
    <source>
        <dbReference type="Google" id="ProtNLM"/>
    </source>
</evidence>
<evidence type="ECO:0000313" key="3">
    <source>
        <dbReference type="Proteomes" id="UP000283469"/>
    </source>
</evidence>
<evidence type="ECO:0000313" key="2">
    <source>
        <dbReference type="EMBL" id="RJG53677.1"/>
    </source>
</evidence>
<sequence>MITLKSGVSIATTAALLAMAGVVASSPASAAGAKAVHCYGVNSCKGTSDCKTAKNDCKGLNSCKGTGFKEMSEKKCAAAGGSLTGPAGQ</sequence>
<proteinExistence type="predicted"/>
<dbReference type="Proteomes" id="UP000283469">
    <property type="component" value="Unassembled WGS sequence"/>
</dbReference>
<keyword evidence="1" id="KW-0732">Signal</keyword>
<reference evidence="2 3" key="1">
    <citation type="submission" date="2018-08" db="EMBL/GenBank/DDBJ databases">
        <title>Sphingobium sp. EO9.</title>
        <authorList>
            <person name="Park Y."/>
            <person name="Kim K.H."/>
            <person name="Jeon C.O."/>
        </authorList>
    </citation>
    <scope>NUCLEOTIDE SEQUENCE [LARGE SCALE GENOMIC DNA]</scope>
    <source>
        <strain evidence="2 3">EO9</strain>
    </source>
</reference>
<dbReference type="AlphaFoldDB" id="A0A418YQB5"/>
<dbReference type="OrthoDB" id="5616300at2"/>
<gene>
    <name evidence="2" type="ORF">D0Z70_15635</name>
</gene>
<organism evidence="2 3">
    <name type="scientific">Sphingobium terrigena</name>
    <dbReference type="NCBI Taxonomy" id="2304063"/>
    <lineage>
        <taxon>Bacteria</taxon>
        <taxon>Pseudomonadati</taxon>
        <taxon>Pseudomonadota</taxon>
        <taxon>Alphaproteobacteria</taxon>
        <taxon>Sphingomonadales</taxon>
        <taxon>Sphingomonadaceae</taxon>
        <taxon>Sphingobium</taxon>
    </lineage>
</organism>
<protein>
    <recommendedName>
        <fullName evidence="4">Silver efflux pump</fullName>
    </recommendedName>
</protein>
<evidence type="ECO:0000256" key="1">
    <source>
        <dbReference type="SAM" id="SignalP"/>
    </source>
</evidence>
<keyword evidence="3" id="KW-1185">Reference proteome</keyword>
<feature type="chain" id="PRO_5019374082" description="Silver efflux pump" evidence="1">
    <location>
        <begin position="31"/>
        <end position="89"/>
    </location>
</feature>
<name>A0A418YQB5_9SPHN</name>
<dbReference type="RefSeq" id="WP_119748077.1">
    <property type="nucleotide sequence ID" value="NZ_QVRA01000014.1"/>
</dbReference>
<comment type="caution">
    <text evidence="2">The sequence shown here is derived from an EMBL/GenBank/DDBJ whole genome shotgun (WGS) entry which is preliminary data.</text>
</comment>